<dbReference type="EMBL" id="JNGW01000018">
    <property type="protein sequence ID" value="KDR53332.1"/>
    <property type="molecule type" value="Genomic_DNA"/>
</dbReference>
<evidence type="ECO:0008006" key="3">
    <source>
        <dbReference type="Google" id="ProtNLM"/>
    </source>
</evidence>
<protein>
    <recommendedName>
        <fullName evidence="3">Secretion system C-terminal sorting domain-containing protein</fullName>
    </recommendedName>
</protein>
<comment type="caution">
    <text evidence="1">The sequence shown here is derived from an EMBL/GenBank/DDBJ whole genome shotgun (WGS) entry which is preliminary data.</text>
</comment>
<dbReference type="PATRIC" id="fig|1122985.7.peg.573"/>
<dbReference type="NCBIfam" id="TIGR04183">
    <property type="entry name" value="Por_Secre_tail"/>
    <property type="match status" value="1"/>
</dbReference>
<dbReference type="InterPro" id="IPR026444">
    <property type="entry name" value="Secre_tail"/>
</dbReference>
<dbReference type="eggNOG" id="ENOG5033JEG">
    <property type="taxonomic scope" value="Bacteria"/>
</dbReference>
<evidence type="ECO:0000313" key="2">
    <source>
        <dbReference type="Proteomes" id="UP000027442"/>
    </source>
</evidence>
<organism evidence="1 2">
    <name type="scientific">Hoylesella loescheii DSM 19665 = JCM 12249 = ATCC 15930</name>
    <dbReference type="NCBI Taxonomy" id="1122985"/>
    <lineage>
        <taxon>Bacteria</taxon>
        <taxon>Pseudomonadati</taxon>
        <taxon>Bacteroidota</taxon>
        <taxon>Bacteroidia</taxon>
        <taxon>Bacteroidales</taxon>
        <taxon>Prevotellaceae</taxon>
        <taxon>Hoylesella</taxon>
    </lineage>
</organism>
<accession>A0A069QKY3</accession>
<sequence>MKPENIPYMSKTLLTILFATALLMGNPLTSRANAALEMIDNDFQNVVISVTESTMHVSGAAGQMLAIYDLAGVRIAYFKIDSAEKHFDLGLPKGCYIVKVGKVVRKIAIR</sequence>
<keyword evidence="2" id="KW-1185">Reference proteome</keyword>
<proteinExistence type="predicted"/>
<gene>
    <name evidence="1" type="ORF">HMPREF1991_00550</name>
</gene>
<name>A0A069QKY3_HOYLO</name>
<dbReference type="HOGENOM" id="CLU_168251_0_0_10"/>
<evidence type="ECO:0000313" key="1">
    <source>
        <dbReference type="EMBL" id="KDR53332.1"/>
    </source>
</evidence>
<dbReference type="AlphaFoldDB" id="A0A069QKY3"/>
<reference evidence="1 2" key="1">
    <citation type="submission" date="2013-08" db="EMBL/GenBank/DDBJ databases">
        <authorList>
            <person name="Weinstock G."/>
            <person name="Sodergren E."/>
            <person name="Wylie T."/>
            <person name="Fulton L."/>
            <person name="Fulton R."/>
            <person name="Fronick C."/>
            <person name="O'Laughlin M."/>
            <person name="Godfrey J."/>
            <person name="Miner T."/>
            <person name="Herter B."/>
            <person name="Appelbaum E."/>
            <person name="Cordes M."/>
            <person name="Lek S."/>
            <person name="Wollam A."/>
            <person name="Pepin K.H."/>
            <person name="Palsikar V.B."/>
            <person name="Mitreva M."/>
            <person name="Wilson R.K."/>
        </authorList>
    </citation>
    <scope>NUCLEOTIDE SEQUENCE [LARGE SCALE GENOMIC DNA]</scope>
    <source>
        <strain evidence="1 2">ATCC 15930</strain>
    </source>
</reference>
<dbReference type="Proteomes" id="UP000027442">
    <property type="component" value="Unassembled WGS sequence"/>
</dbReference>